<dbReference type="SMART" id="SM00382">
    <property type="entry name" value="AAA"/>
    <property type="match status" value="1"/>
</dbReference>
<dbReference type="FunFam" id="1.20.1560.10:FF:000001">
    <property type="entry name" value="ATP-binding cassette subfamily C member 1"/>
    <property type="match status" value="1"/>
</dbReference>
<feature type="transmembrane region" description="Helical" evidence="12">
    <location>
        <begin position="168"/>
        <end position="191"/>
    </location>
</feature>
<feature type="domain" description="ABC transporter" evidence="13">
    <location>
        <begin position="447"/>
        <end position="679"/>
    </location>
</feature>
<proteinExistence type="inferred from homology"/>
<evidence type="ECO:0000256" key="7">
    <source>
        <dbReference type="ARBA" id="ARBA00022840"/>
    </source>
</evidence>
<evidence type="ECO:0000313" key="15">
    <source>
        <dbReference type="EMBL" id="KAJ7390652.1"/>
    </source>
</evidence>
<dbReference type="CDD" id="cd03244">
    <property type="entry name" value="ABCC_MRP_domain2"/>
    <property type="match status" value="1"/>
</dbReference>
<dbReference type="InterPro" id="IPR050173">
    <property type="entry name" value="ABC_transporter_C-like"/>
</dbReference>
<evidence type="ECO:0000256" key="1">
    <source>
        <dbReference type="ARBA" id="ARBA00004128"/>
    </source>
</evidence>
<evidence type="ECO:0000259" key="13">
    <source>
        <dbReference type="PROSITE" id="PS50893"/>
    </source>
</evidence>
<evidence type="ECO:0000256" key="6">
    <source>
        <dbReference type="ARBA" id="ARBA00022741"/>
    </source>
</evidence>
<sequence>MEKFEHLISLWIPKNNSSSSGVNSHCERMRKISNMRARPRRISRIRSETMLSTTSWQDVDIDEVNRRKRAESCLSTISSGSGDVDLSSIMPYDPLVEMMTSKEVSQAGVVKLSVFLSYIKSMTGCLFVIFLLFLLFAECWSAAARIWLAHWTSSSTGKHSPTEHTRDLGIYGGLGFSQAVFVLLACFIQAFGSVKASSRLHHGLLTNVLHSPMTFFESTPLGRIVNRFSKDIDMIDDLVPRSFIGFMRSSLELLAAIVIISFAMPFFLTVILPLGLLYIFIQRVYAATSRQLRRMESISRSPIYNHFFETMNGVSTIRAYSQQQRFIQENFSKVDENQVANYPTMISYRWLGLRLDFIGNCAILFAAIFAAVSRDKLESGLAGLSIVYALQITRNLSWMVRKGTELESSIVSVERVKEYSENTKEAEWIITESRPPNEWPQNGNITFDVFDLRYREGLPLVLKHINCIITPGEKIGIVGRTGAGKSTLTQALFRILERAGGNILIDDIDIATIGLHDLRSRLTIIPQDPVLFSGTLRLNLDPFGRHTDEELWQILDASHLKRFISETARGLHFIVIEGGDNLSVGERQLVCLARALLRKGKILILDEATSAVDLETDELIQQTIRREFADCTVFTIAHRLNTIMDYTRIMVLDKGLVVEFDTPLNLLAQKGIFYSMAKEAGIA</sequence>
<dbReference type="GO" id="GO:0005774">
    <property type="term" value="C:vacuolar membrane"/>
    <property type="evidence" value="ECO:0007669"/>
    <property type="project" value="UniProtKB-SubCell"/>
</dbReference>
<protein>
    <recommendedName>
        <fullName evidence="10">ABC-type glutathione-S-conjugate transporter</fullName>
        <ecNumber evidence="10">7.6.2.3</ecNumber>
    </recommendedName>
</protein>
<organism evidence="15 16">
    <name type="scientific">Desmophyllum pertusum</name>
    <dbReference type="NCBI Taxonomy" id="174260"/>
    <lineage>
        <taxon>Eukaryota</taxon>
        <taxon>Metazoa</taxon>
        <taxon>Cnidaria</taxon>
        <taxon>Anthozoa</taxon>
        <taxon>Hexacorallia</taxon>
        <taxon>Scleractinia</taxon>
        <taxon>Caryophylliina</taxon>
        <taxon>Caryophylliidae</taxon>
        <taxon>Desmophyllum</taxon>
    </lineage>
</organism>
<evidence type="ECO:0000256" key="3">
    <source>
        <dbReference type="ARBA" id="ARBA00022448"/>
    </source>
</evidence>
<comment type="similarity">
    <text evidence="2">Belongs to the ABC transporter superfamily. ABCC family. Conjugate transporter (TC 3.A.1.208) subfamily.</text>
</comment>
<dbReference type="Gene3D" id="1.20.1560.10">
    <property type="entry name" value="ABC transporter type 1, transmembrane domain"/>
    <property type="match status" value="1"/>
</dbReference>
<accession>A0A9W9ZZC9</accession>
<keyword evidence="5" id="KW-0677">Repeat</keyword>
<evidence type="ECO:0000256" key="9">
    <source>
        <dbReference type="ARBA" id="ARBA00023136"/>
    </source>
</evidence>
<keyword evidence="16" id="KW-1185">Reference proteome</keyword>
<feature type="transmembrane region" description="Helical" evidence="12">
    <location>
        <begin position="125"/>
        <end position="148"/>
    </location>
</feature>
<dbReference type="AlphaFoldDB" id="A0A9W9ZZC9"/>
<dbReference type="Proteomes" id="UP001163046">
    <property type="component" value="Unassembled WGS sequence"/>
</dbReference>
<feature type="domain" description="ABC transmembrane type-1" evidence="14">
    <location>
        <begin position="146"/>
        <end position="408"/>
    </location>
</feature>
<dbReference type="InterPro" id="IPR017871">
    <property type="entry name" value="ABC_transporter-like_CS"/>
</dbReference>
<dbReference type="InterPro" id="IPR036640">
    <property type="entry name" value="ABC1_TM_sf"/>
</dbReference>
<dbReference type="PANTHER" id="PTHR24223">
    <property type="entry name" value="ATP-BINDING CASSETTE SUB-FAMILY C"/>
    <property type="match status" value="1"/>
</dbReference>
<keyword evidence="7" id="KW-0067">ATP-binding</keyword>
<gene>
    <name evidence="15" type="primary">ABCC1_2</name>
    <name evidence="15" type="ORF">OS493_023363</name>
</gene>
<dbReference type="PROSITE" id="PS50929">
    <property type="entry name" value="ABC_TM1F"/>
    <property type="match status" value="1"/>
</dbReference>
<keyword evidence="8 12" id="KW-1133">Transmembrane helix</keyword>
<keyword evidence="3" id="KW-0813">Transport</keyword>
<evidence type="ECO:0000313" key="16">
    <source>
        <dbReference type="Proteomes" id="UP001163046"/>
    </source>
</evidence>
<evidence type="ECO:0000256" key="11">
    <source>
        <dbReference type="ARBA" id="ARBA00047523"/>
    </source>
</evidence>
<feature type="transmembrane region" description="Helical" evidence="12">
    <location>
        <begin position="253"/>
        <end position="281"/>
    </location>
</feature>
<dbReference type="InterPro" id="IPR003593">
    <property type="entry name" value="AAA+_ATPase"/>
</dbReference>
<dbReference type="PROSITE" id="PS50893">
    <property type="entry name" value="ABC_TRANSPORTER_2"/>
    <property type="match status" value="1"/>
</dbReference>
<dbReference type="Pfam" id="PF00005">
    <property type="entry name" value="ABC_tran"/>
    <property type="match status" value="1"/>
</dbReference>
<dbReference type="EC" id="7.6.2.3" evidence="10"/>
<dbReference type="GO" id="GO:0005524">
    <property type="term" value="F:ATP binding"/>
    <property type="evidence" value="ECO:0007669"/>
    <property type="project" value="UniProtKB-KW"/>
</dbReference>
<dbReference type="PANTHER" id="PTHR24223:SF443">
    <property type="entry name" value="MULTIDRUG-RESISTANCE LIKE PROTEIN 1, ISOFORM I"/>
    <property type="match status" value="1"/>
</dbReference>
<keyword evidence="4 12" id="KW-0812">Transmembrane</keyword>
<comment type="caution">
    <text evidence="15">The sequence shown here is derived from an EMBL/GenBank/DDBJ whole genome shotgun (WGS) entry which is preliminary data.</text>
</comment>
<dbReference type="InterPro" id="IPR027417">
    <property type="entry name" value="P-loop_NTPase"/>
</dbReference>
<dbReference type="CDD" id="cd18603">
    <property type="entry name" value="ABC_6TM_MRP1_2_3_6_D2_like"/>
    <property type="match status" value="1"/>
</dbReference>
<evidence type="ECO:0000256" key="12">
    <source>
        <dbReference type="SAM" id="Phobius"/>
    </source>
</evidence>
<dbReference type="PROSITE" id="PS00211">
    <property type="entry name" value="ABC_TRANSPORTER_1"/>
    <property type="match status" value="1"/>
</dbReference>
<keyword evidence="9 12" id="KW-0472">Membrane</keyword>
<evidence type="ECO:0000256" key="5">
    <source>
        <dbReference type="ARBA" id="ARBA00022737"/>
    </source>
</evidence>
<dbReference type="SUPFAM" id="SSF52540">
    <property type="entry name" value="P-loop containing nucleoside triphosphate hydrolases"/>
    <property type="match status" value="1"/>
</dbReference>
<evidence type="ECO:0000256" key="4">
    <source>
        <dbReference type="ARBA" id="ARBA00022692"/>
    </source>
</evidence>
<evidence type="ECO:0000256" key="10">
    <source>
        <dbReference type="ARBA" id="ARBA00024220"/>
    </source>
</evidence>
<dbReference type="InterPro" id="IPR003439">
    <property type="entry name" value="ABC_transporter-like_ATP-bd"/>
</dbReference>
<dbReference type="EMBL" id="MU825413">
    <property type="protein sequence ID" value="KAJ7390652.1"/>
    <property type="molecule type" value="Genomic_DNA"/>
</dbReference>
<comment type="catalytic activity">
    <reaction evidence="11">
        <text>leukotriene C4(in) + ATP + H2O = leukotriene C4(out) + ADP + phosphate + H(+)</text>
        <dbReference type="Rhea" id="RHEA:38963"/>
        <dbReference type="ChEBI" id="CHEBI:15377"/>
        <dbReference type="ChEBI" id="CHEBI:15378"/>
        <dbReference type="ChEBI" id="CHEBI:30616"/>
        <dbReference type="ChEBI" id="CHEBI:43474"/>
        <dbReference type="ChEBI" id="CHEBI:57973"/>
        <dbReference type="ChEBI" id="CHEBI:456216"/>
    </reaction>
    <physiologicalReaction direction="left-to-right" evidence="11">
        <dbReference type="Rhea" id="RHEA:38964"/>
    </physiologicalReaction>
</comment>
<feature type="transmembrane region" description="Helical" evidence="12">
    <location>
        <begin position="351"/>
        <end position="372"/>
    </location>
</feature>
<dbReference type="GO" id="GO:0016887">
    <property type="term" value="F:ATP hydrolysis activity"/>
    <property type="evidence" value="ECO:0007669"/>
    <property type="project" value="InterPro"/>
</dbReference>
<evidence type="ECO:0000256" key="8">
    <source>
        <dbReference type="ARBA" id="ARBA00022989"/>
    </source>
</evidence>
<dbReference type="InterPro" id="IPR011527">
    <property type="entry name" value="ABC1_TM_dom"/>
</dbReference>
<dbReference type="GO" id="GO:0015431">
    <property type="term" value="F:ABC-type glutathione S-conjugate transporter activity"/>
    <property type="evidence" value="ECO:0007669"/>
    <property type="project" value="UniProtKB-EC"/>
</dbReference>
<reference evidence="15" key="1">
    <citation type="submission" date="2023-01" db="EMBL/GenBank/DDBJ databases">
        <title>Genome assembly of the deep-sea coral Lophelia pertusa.</title>
        <authorList>
            <person name="Herrera S."/>
            <person name="Cordes E."/>
        </authorList>
    </citation>
    <scope>NUCLEOTIDE SEQUENCE</scope>
    <source>
        <strain evidence="15">USNM1676648</strain>
        <tissue evidence="15">Polyp</tissue>
    </source>
</reference>
<comment type="subcellular location">
    <subcellularLocation>
        <location evidence="1">Vacuole membrane</location>
        <topology evidence="1">Multi-pass membrane protein</topology>
    </subcellularLocation>
</comment>
<evidence type="ECO:0000259" key="14">
    <source>
        <dbReference type="PROSITE" id="PS50929"/>
    </source>
</evidence>
<dbReference type="FunFam" id="3.40.50.300:FF:000074">
    <property type="entry name" value="Multidrug resistance-associated protein 5 isoform 1"/>
    <property type="match status" value="1"/>
</dbReference>
<keyword evidence="6" id="KW-0547">Nucleotide-binding</keyword>
<evidence type="ECO:0000256" key="2">
    <source>
        <dbReference type="ARBA" id="ARBA00009726"/>
    </source>
</evidence>
<dbReference type="Pfam" id="PF00664">
    <property type="entry name" value="ABC_membrane"/>
    <property type="match status" value="1"/>
</dbReference>
<name>A0A9W9ZZC9_9CNID</name>
<dbReference type="SUPFAM" id="SSF90123">
    <property type="entry name" value="ABC transporter transmembrane region"/>
    <property type="match status" value="1"/>
</dbReference>
<dbReference type="Gene3D" id="3.40.50.300">
    <property type="entry name" value="P-loop containing nucleotide triphosphate hydrolases"/>
    <property type="match status" value="1"/>
</dbReference>
<dbReference type="OrthoDB" id="5981648at2759"/>